<reference evidence="1 2" key="1">
    <citation type="journal article" date="2018" name="Sci. Data">
        <title>The draft genome sequence of cork oak.</title>
        <authorList>
            <person name="Ramos A.M."/>
            <person name="Usie A."/>
            <person name="Barbosa P."/>
            <person name="Barros P.M."/>
            <person name="Capote T."/>
            <person name="Chaves I."/>
            <person name="Simoes F."/>
            <person name="Abreu I."/>
            <person name="Carrasquinho I."/>
            <person name="Faro C."/>
            <person name="Guimaraes J.B."/>
            <person name="Mendonca D."/>
            <person name="Nobrega F."/>
            <person name="Rodrigues L."/>
            <person name="Saibo N.J.M."/>
            <person name="Varela M.C."/>
            <person name="Egas C."/>
            <person name="Matos J."/>
            <person name="Miguel C.M."/>
            <person name="Oliveira M.M."/>
            <person name="Ricardo C.P."/>
            <person name="Goncalves S."/>
        </authorList>
    </citation>
    <scope>NUCLEOTIDE SEQUENCE [LARGE SCALE GENOMIC DNA]</scope>
    <source>
        <strain evidence="2">cv. HL8</strain>
    </source>
</reference>
<evidence type="ECO:0000313" key="2">
    <source>
        <dbReference type="Proteomes" id="UP000237347"/>
    </source>
</evidence>
<gene>
    <name evidence="1" type="ORF">CFP56_002670</name>
</gene>
<dbReference type="EMBL" id="PKMF04000111">
    <property type="protein sequence ID" value="KAK7849592.1"/>
    <property type="molecule type" value="Genomic_DNA"/>
</dbReference>
<comment type="caution">
    <text evidence="1">The sequence shown here is derived from an EMBL/GenBank/DDBJ whole genome shotgun (WGS) entry which is preliminary data.</text>
</comment>
<dbReference type="AlphaFoldDB" id="A0AAW0LDY9"/>
<proteinExistence type="predicted"/>
<dbReference type="Proteomes" id="UP000237347">
    <property type="component" value="Unassembled WGS sequence"/>
</dbReference>
<sequence>MGLILVCGAQAIEQDNEPLAVSISPMNLFRVRNAGPYCLVRYLWWEKNRRMFDDQELLMENFKSEFVDELVTIDVLHQVTPGMKWVVLLSLTFRESVSCACSMEQAYR</sequence>
<evidence type="ECO:0000313" key="1">
    <source>
        <dbReference type="EMBL" id="KAK7849592.1"/>
    </source>
</evidence>
<protein>
    <submittedName>
        <fullName evidence="1">Uncharacterized protein</fullName>
    </submittedName>
</protein>
<name>A0AAW0LDY9_QUESU</name>
<organism evidence="1 2">
    <name type="scientific">Quercus suber</name>
    <name type="common">Cork oak</name>
    <dbReference type="NCBI Taxonomy" id="58331"/>
    <lineage>
        <taxon>Eukaryota</taxon>
        <taxon>Viridiplantae</taxon>
        <taxon>Streptophyta</taxon>
        <taxon>Embryophyta</taxon>
        <taxon>Tracheophyta</taxon>
        <taxon>Spermatophyta</taxon>
        <taxon>Magnoliopsida</taxon>
        <taxon>eudicotyledons</taxon>
        <taxon>Gunneridae</taxon>
        <taxon>Pentapetalae</taxon>
        <taxon>rosids</taxon>
        <taxon>fabids</taxon>
        <taxon>Fagales</taxon>
        <taxon>Fagaceae</taxon>
        <taxon>Quercus</taxon>
    </lineage>
</organism>
<accession>A0AAW0LDY9</accession>
<keyword evidence="2" id="KW-1185">Reference proteome</keyword>